<proteinExistence type="predicted"/>
<reference evidence="1" key="1">
    <citation type="submission" date="2020-10" db="EMBL/GenBank/DDBJ databases">
        <title>Bacterium isolated from coastal waters sediment.</title>
        <authorList>
            <person name="Chen R.-J."/>
            <person name="Lu D.-C."/>
            <person name="Zhu K.-L."/>
            <person name="Du Z.-J."/>
        </authorList>
    </citation>
    <scope>NUCLEOTIDE SEQUENCE</scope>
    <source>
        <strain evidence="1">N1Y112</strain>
    </source>
</reference>
<protein>
    <submittedName>
        <fullName evidence="1">Uncharacterized protein</fullName>
    </submittedName>
</protein>
<dbReference type="Proteomes" id="UP000640333">
    <property type="component" value="Unassembled WGS sequence"/>
</dbReference>
<name>A0A8J7FGW9_9GAMM</name>
<gene>
    <name evidence="1" type="ORF">IOQ59_19910</name>
</gene>
<accession>A0A8J7FGW9</accession>
<organism evidence="1 2">
    <name type="scientific">Pontibacterium sinense</name>
    <dbReference type="NCBI Taxonomy" id="2781979"/>
    <lineage>
        <taxon>Bacteria</taxon>
        <taxon>Pseudomonadati</taxon>
        <taxon>Pseudomonadota</taxon>
        <taxon>Gammaproteobacteria</taxon>
        <taxon>Oceanospirillales</taxon>
        <taxon>Oceanospirillaceae</taxon>
        <taxon>Pontibacterium</taxon>
    </lineage>
</organism>
<keyword evidence="2" id="KW-1185">Reference proteome</keyword>
<sequence length="58" mass="6556">MANGYPNPSESLMTWDIFQHQEQLMMRKTKTPSAGTHCTAEIEATVSHASTEHPVRDR</sequence>
<dbReference type="RefSeq" id="WP_193955229.1">
    <property type="nucleotide sequence ID" value="NZ_JADEYS010000029.1"/>
</dbReference>
<evidence type="ECO:0000313" key="2">
    <source>
        <dbReference type="Proteomes" id="UP000640333"/>
    </source>
</evidence>
<dbReference type="AlphaFoldDB" id="A0A8J7FGW9"/>
<evidence type="ECO:0000313" key="1">
    <source>
        <dbReference type="EMBL" id="MBE9399534.1"/>
    </source>
</evidence>
<comment type="caution">
    <text evidence="1">The sequence shown here is derived from an EMBL/GenBank/DDBJ whole genome shotgun (WGS) entry which is preliminary data.</text>
</comment>
<dbReference type="EMBL" id="JADEYS010000029">
    <property type="protein sequence ID" value="MBE9399534.1"/>
    <property type="molecule type" value="Genomic_DNA"/>
</dbReference>